<dbReference type="PANTHER" id="PTHR46905:SF7">
    <property type="entry name" value="RING-H2 FINGER PROTEIN ATL78"/>
    <property type="match status" value="1"/>
</dbReference>
<evidence type="ECO:0000256" key="1">
    <source>
        <dbReference type="ARBA" id="ARBA00004167"/>
    </source>
</evidence>
<evidence type="ECO:0000256" key="11">
    <source>
        <dbReference type="SAM" id="Phobius"/>
    </source>
</evidence>
<evidence type="ECO:0000256" key="10">
    <source>
        <dbReference type="SAM" id="MobiDB-lite"/>
    </source>
</evidence>
<dbReference type="GO" id="GO:0008270">
    <property type="term" value="F:zinc ion binding"/>
    <property type="evidence" value="ECO:0007669"/>
    <property type="project" value="UniProtKB-KW"/>
</dbReference>
<dbReference type="GO" id="GO:0016740">
    <property type="term" value="F:transferase activity"/>
    <property type="evidence" value="ECO:0007669"/>
    <property type="project" value="UniProtKB-KW"/>
</dbReference>
<evidence type="ECO:0000259" key="12">
    <source>
        <dbReference type="PROSITE" id="PS50089"/>
    </source>
</evidence>
<dbReference type="InterPro" id="IPR001841">
    <property type="entry name" value="Znf_RING"/>
</dbReference>
<feature type="transmembrane region" description="Helical" evidence="11">
    <location>
        <begin position="57"/>
        <end position="78"/>
    </location>
</feature>
<gene>
    <name evidence="13" type="ORF">KP509_25G065700</name>
</gene>
<evidence type="ECO:0000256" key="3">
    <source>
        <dbReference type="ARBA" id="ARBA00022692"/>
    </source>
</evidence>
<accession>A0A8T2RRY4</accession>
<evidence type="ECO:0000256" key="7">
    <source>
        <dbReference type="ARBA" id="ARBA00023136"/>
    </source>
</evidence>
<feature type="region of interest" description="Disordered" evidence="10">
    <location>
        <begin position="205"/>
        <end position="228"/>
    </location>
</feature>
<dbReference type="PANTHER" id="PTHR46905">
    <property type="entry name" value="RING-H2 FINGER PROTEIN ATL78"/>
    <property type="match status" value="1"/>
</dbReference>
<dbReference type="EMBL" id="CM035430">
    <property type="protein sequence ID" value="KAH7298940.1"/>
    <property type="molecule type" value="Genomic_DNA"/>
</dbReference>
<dbReference type="GO" id="GO:0016567">
    <property type="term" value="P:protein ubiquitination"/>
    <property type="evidence" value="ECO:0007669"/>
    <property type="project" value="InterPro"/>
</dbReference>
<evidence type="ECO:0000256" key="6">
    <source>
        <dbReference type="ARBA" id="ARBA00022989"/>
    </source>
</evidence>
<dbReference type="Pfam" id="PF13639">
    <property type="entry name" value="zf-RING_2"/>
    <property type="match status" value="1"/>
</dbReference>
<evidence type="ECO:0000256" key="9">
    <source>
        <dbReference type="PROSITE-ProRule" id="PRU00175"/>
    </source>
</evidence>
<dbReference type="SUPFAM" id="SSF57850">
    <property type="entry name" value="RING/U-box"/>
    <property type="match status" value="1"/>
</dbReference>
<comment type="subcellular location">
    <subcellularLocation>
        <location evidence="1">Membrane</location>
        <topology evidence="1">Single-pass membrane protein</topology>
    </subcellularLocation>
</comment>
<keyword evidence="2" id="KW-0808">Transferase</keyword>
<feature type="compositionally biased region" description="Low complexity" evidence="10">
    <location>
        <begin position="214"/>
        <end position="228"/>
    </location>
</feature>
<dbReference type="SMART" id="SM01197">
    <property type="entry name" value="FANCL_C"/>
    <property type="match status" value="1"/>
</dbReference>
<evidence type="ECO:0000256" key="5">
    <source>
        <dbReference type="ARBA" id="ARBA00022833"/>
    </source>
</evidence>
<sequence length="228" mass="25454">MTLDAYPETLPTLMKRGRYLGTISDNVDSGEMVNPERTRPGNDMQYGTQHNAFDNRIVVVTAAVLVLLLGLLLLHFLVRCMLRRLLRQAFHPDNQPQQLHKTPPPMKDRQIRSLPCFIFRMGDALPSPVLLQQTCPICLSEFVDAELIRVLPGCFHSFHAACLDEWLRRQATCPTCRADIPPLLQVHVVLDLVVDENGLSKHSFPESVAGMGPSSSSLSSTSLSSHCR</sequence>
<organism evidence="13 14">
    <name type="scientific">Ceratopteris richardii</name>
    <name type="common">Triangle waterfern</name>
    <dbReference type="NCBI Taxonomy" id="49495"/>
    <lineage>
        <taxon>Eukaryota</taxon>
        <taxon>Viridiplantae</taxon>
        <taxon>Streptophyta</taxon>
        <taxon>Embryophyta</taxon>
        <taxon>Tracheophyta</taxon>
        <taxon>Polypodiopsida</taxon>
        <taxon>Polypodiidae</taxon>
        <taxon>Polypodiales</taxon>
        <taxon>Pteridineae</taxon>
        <taxon>Pteridaceae</taxon>
        <taxon>Parkerioideae</taxon>
        <taxon>Ceratopteris</taxon>
    </lineage>
</organism>
<dbReference type="InterPro" id="IPR044602">
    <property type="entry name" value="ATL10/ATL72-79-like"/>
</dbReference>
<comment type="caution">
    <text evidence="13">The sequence shown here is derived from an EMBL/GenBank/DDBJ whole genome shotgun (WGS) entry which is preliminary data.</text>
</comment>
<dbReference type="OMA" id="HEPTNYA"/>
<dbReference type="PROSITE" id="PS50089">
    <property type="entry name" value="ZF_RING_2"/>
    <property type="match status" value="1"/>
</dbReference>
<keyword evidence="3 11" id="KW-0812">Transmembrane</keyword>
<comment type="similarity">
    <text evidence="8">Belongs to the RING-type zinc finger family. ATL subfamily.</text>
</comment>
<keyword evidence="5" id="KW-0862">Zinc</keyword>
<keyword evidence="6 11" id="KW-1133">Transmembrane helix</keyword>
<dbReference type="SMART" id="SM00184">
    <property type="entry name" value="RING"/>
    <property type="match status" value="1"/>
</dbReference>
<keyword evidence="14" id="KW-1185">Reference proteome</keyword>
<dbReference type="Gene3D" id="3.30.40.10">
    <property type="entry name" value="Zinc/RING finger domain, C3HC4 (zinc finger)"/>
    <property type="match status" value="1"/>
</dbReference>
<keyword evidence="7 11" id="KW-0472">Membrane</keyword>
<protein>
    <recommendedName>
        <fullName evidence="12">RING-type domain-containing protein</fullName>
    </recommendedName>
</protein>
<dbReference type="OrthoDB" id="656255at2759"/>
<evidence type="ECO:0000313" key="13">
    <source>
        <dbReference type="EMBL" id="KAH7298940.1"/>
    </source>
</evidence>
<dbReference type="GO" id="GO:0016020">
    <property type="term" value="C:membrane"/>
    <property type="evidence" value="ECO:0007669"/>
    <property type="project" value="UniProtKB-SubCell"/>
</dbReference>
<dbReference type="InterPro" id="IPR013083">
    <property type="entry name" value="Znf_RING/FYVE/PHD"/>
</dbReference>
<keyword evidence="4" id="KW-0479">Metal-binding</keyword>
<dbReference type="AlphaFoldDB" id="A0A8T2RRY4"/>
<name>A0A8T2RRY4_CERRI</name>
<reference evidence="13" key="1">
    <citation type="submission" date="2021-08" db="EMBL/GenBank/DDBJ databases">
        <title>WGS assembly of Ceratopteris richardii.</title>
        <authorList>
            <person name="Marchant D.B."/>
            <person name="Chen G."/>
            <person name="Jenkins J."/>
            <person name="Shu S."/>
            <person name="Leebens-Mack J."/>
            <person name="Grimwood J."/>
            <person name="Schmutz J."/>
            <person name="Soltis P."/>
            <person name="Soltis D."/>
            <person name="Chen Z.-H."/>
        </authorList>
    </citation>
    <scope>NUCLEOTIDE SEQUENCE</scope>
    <source>
        <strain evidence="13">Whitten #5841</strain>
        <tissue evidence="13">Leaf</tissue>
    </source>
</reference>
<keyword evidence="9" id="KW-0863">Zinc-finger</keyword>
<evidence type="ECO:0000256" key="8">
    <source>
        <dbReference type="ARBA" id="ARBA00024209"/>
    </source>
</evidence>
<feature type="domain" description="RING-type" evidence="12">
    <location>
        <begin position="135"/>
        <end position="177"/>
    </location>
</feature>
<evidence type="ECO:0000256" key="4">
    <source>
        <dbReference type="ARBA" id="ARBA00022723"/>
    </source>
</evidence>
<evidence type="ECO:0000256" key="2">
    <source>
        <dbReference type="ARBA" id="ARBA00022679"/>
    </source>
</evidence>
<proteinExistence type="inferred from homology"/>
<evidence type="ECO:0000313" key="14">
    <source>
        <dbReference type="Proteomes" id="UP000825935"/>
    </source>
</evidence>
<dbReference type="Proteomes" id="UP000825935">
    <property type="component" value="Chromosome 25"/>
</dbReference>